<feature type="domain" description="RING-type" evidence="7">
    <location>
        <begin position="94"/>
        <end position="132"/>
    </location>
</feature>
<dbReference type="UniPathway" id="UPA00143"/>
<dbReference type="InterPro" id="IPR013083">
    <property type="entry name" value="Znf_RING/FYVE/PHD"/>
</dbReference>
<feature type="compositionally biased region" description="Basic and acidic residues" evidence="6">
    <location>
        <begin position="50"/>
        <end position="66"/>
    </location>
</feature>
<dbReference type="GO" id="GO:0005634">
    <property type="term" value="C:nucleus"/>
    <property type="evidence" value="ECO:0007669"/>
    <property type="project" value="TreeGrafter"/>
</dbReference>
<comment type="function">
    <text evidence="5">E3 ubiquitin-protein ligase that specifically binds poly-ADP-ribosylated proteins and mediates their ubiquitination and subsequent degradation.</text>
</comment>
<dbReference type="GO" id="GO:0061630">
    <property type="term" value="F:ubiquitin protein ligase activity"/>
    <property type="evidence" value="ECO:0007669"/>
    <property type="project" value="UniProtKB-UniRule"/>
</dbReference>
<evidence type="ECO:0000256" key="1">
    <source>
        <dbReference type="ARBA" id="ARBA00022723"/>
    </source>
</evidence>
<keyword evidence="5" id="KW-0963">Cytoplasm</keyword>
<name>A0A8J4XVL0_CHIOP</name>
<dbReference type="Gene3D" id="3.30.40.10">
    <property type="entry name" value="Zinc/RING finger domain, C3HC4 (zinc finger)"/>
    <property type="match status" value="1"/>
</dbReference>
<dbReference type="GO" id="GO:0072572">
    <property type="term" value="F:poly-ADP-D-ribose binding"/>
    <property type="evidence" value="ECO:0007669"/>
    <property type="project" value="UniProtKB-UniRule"/>
</dbReference>
<keyword evidence="9" id="KW-1185">Reference proteome</keyword>
<sequence>MLLGLVSASLTAAAHHFEDTPYLLWHDRAVGGPRRIRECRGSDAVMAEAAGKEETQPGTLKDKAEENEALDGKTSSPPSQQTPAKEDSDEELECAVCLQKCVHPVRLPCTHIFCFLCVKGVANQSKRCAMCRQEIPADFLDHPTLLSNIEAEKEELLPGGYHGSMKDGMVRQLHLPTSFTVLSQLFSIYFWWSSLSCFTVARSSQFCCITQYVGTLLLLS</sequence>
<dbReference type="PROSITE" id="PS00518">
    <property type="entry name" value="ZF_RING_1"/>
    <property type="match status" value="1"/>
</dbReference>
<dbReference type="AlphaFoldDB" id="A0A8J4XVL0"/>
<dbReference type="SMART" id="SM00184">
    <property type="entry name" value="RING"/>
    <property type="match status" value="1"/>
</dbReference>
<dbReference type="InterPro" id="IPR033509">
    <property type="entry name" value="RNF146"/>
</dbReference>
<comment type="pathway">
    <text evidence="5">Protein modification; protein ubiquitination.</text>
</comment>
<accession>A0A8J4XVL0</accession>
<feature type="compositionally biased region" description="Polar residues" evidence="6">
    <location>
        <begin position="73"/>
        <end position="83"/>
    </location>
</feature>
<dbReference type="EMBL" id="JACEEZ010020840">
    <property type="protein sequence ID" value="KAG0714057.1"/>
    <property type="molecule type" value="Genomic_DNA"/>
</dbReference>
<dbReference type="CDD" id="cd16546">
    <property type="entry name" value="RING-HC_RNF146"/>
    <property type="match status" value="1"/>
</dbReference>
<dbReference type="InterPro" id="IPR017907">
    <property type="entry name" value="Znf_RING_CS"/>
</dbReference>
<keyword evidence="3 5" id="KW-0862">Zinc</keyword>
<comment type="caution">
    <text evidence="8">The sequence shown here is derived from an EMBL/GenBank/DDBJ whole genome shotgun (WGS) entry which is preliminary data.</text>
</comment>
<reference evidence="8" key="1">
    <citation type="submission" date="2020-07" db="EMBL/GenBank/DDBJ databases">
        <title>The High-quality genome of the commercially important snow crab, Chionoecetes opilio.</title>
        <authorList>
            <person name="Jeong J.-H."/>
            <person name="Ryu S."/>
        </authorList>
    </citation>
    <scope>NUCLEOTIDE SEQUENCE</scope>
    <source>
        <strain evidence="8">MADBK_172401_WGS</strain>
        <tissue evidence="8">Digestive gland</tissue>
    </source>
</reference>
<keyword evidence="5" id="KW-0833">Ubl conjugation pathway</keyword>
<dbReference type="Pfam" id="PF13920">
    <property type="entry name" value="zf-C3HC4_3"/>
    <property type="match status" value="1"/>
</dbReference>
<evidence type="ECO:0000313" key="9">
    <source>
        <dbReference type="Proteomes" id="UP000770661"/>
    </source>
</evidence>
<keyword evidence="1 5" id="KW-0479">Metal-binding</keyword>
<comment type="subcellular location">
    <subcellularLocation>
        <location evidence="5">Cytoplasm</location>
        <location evidence="5">Cytosol</location>
    </subcellularLocation>
</comment>
<comment type="catalytic activity">
    <reaction evidence="5">
        <text>S-ubiquitinyl-[E2 ubiquitin-conjugating enzyme]-L-cysteine + [acceptor protein]-L-lysine = [E2 ubiquitin-conjugating enzyme]-L-cysteine + N(6)-ubiquitinyl-[acceptor protein]-L-lysine.</text>
        <dbReference type="EC" id="2.3.2.27"/>
    </reaction>
</comment>
<dbReference type="InterPro" id="IPR001841">
    <property type="entry name" value="Znf_RING"/>
</dbReference>
<dbReference type="InterPro" id="IPR044110">
    <property type="entry name" value="RING-HC_RNF146"/>
</dbReference>
<dbReference type="GO" id="GO:0016055">
    <property type="term" value="P:Wnt signaling pathway"/>
    <property type="evidence" value="ECO:0007669"/>
    <property type="project" value="InterPro"/>
</dbReference>
<dbReference type="GO" id="GO:0006511">
    <property type="term" value="P:ubiquitin-dependent protein catabolic process"/>
    <property type="evidence" value="ECO:0007669"/>
    <property type="project" value="UniProtKB-UniRule"/>
</dbReference>
<evidence type="ECO:0000259" key="7">
    <source>
        <dbReference type="PROSITE" id="PS50089"/>
    </source>
</evidence>
<organism evidence="8 9">
    <name type="scientific">Chionoecetes opilio</name>
    <name type="common">Atlantic snow crab</name>
    <name type="synonym">Cancer opilio</name>
    <dbReference type="NCBI Taxonomy" id="41210"/>
    <lineage>
        <taxon>Eukaryota</taxon>
        <taxon>Metazoa</taxon>
        <taxon>Ecdysozoa</taxon>
        <taxon>Arthropoda</taxon>
        <taxon>Crustacea</taxon>
        <taxon>Multicrustacea</taxon>
        <taxon>Malacostraca</taxon>
        <taxon>Eumalacostraca</taxon>
        <taxon>Eucarida</taxon>
        <taxon>Decapoda</taxon>
        <taxon>Pleocyemata</taxon>
        <taxon>Brachyura</taxon>
        <taxon>Eubrachyura</taxon>
        <taxon>Majoidea</taxon>
        <taxon>Majidae</taxon>
        <taxon>Chionoecetes</taxon>
    </lineage>
</organism>
<gene>
    <name evidence="8" type="primary">rnf146_1</name>
    <name evidence="8" type="ORF">GWK47_014866</name>
</gene>
<proteinExistence type="predicted"/>
<keyword evidence="2 4" id="KW-0863">Zinc-finger</keyword>
<dbReference type="Proteomes" id="UP000770661">
    <property type="component" value="Unassembled WGS sequence"/>
</dbReference>
<keyword evidence="5" id="KW-0808">Transferase</keyword>
<evidence type="ECO:0000256" key="5">
    <source>
        <dbReference type="RuleBase" id="RU367115"/>
    </source>
</evidence>
<evidence type="ECO:0000256" key="2">
    <source>
        <dbReference type="ARBA" id="ARBA00022771"/>
    </source>
</evidence>
<dbReference type="PANTHER" id="PTHR13417:SF2">
    <property type="entry name" value="E3 UBIQUITIN-PROTEIN LIGASE RNF146"/>
    <property type="match status" value="1"/>
</dbReference>
<dbReference type="PANTHER" id="PTHR13417">
    <property type="entry name" value="E3 UBIQUITIN-PROTEIN LIGASE RNF146"/>
    <property type="match status" value="1"/>
</dbReference>
<dbReference type="GO" id="GO:0005829">
    <property type="term" value="C:cytosol"/>
    <property type="evidence" value="ECO:0007669"/>
    <property type="project" value="UniProtKB-SubCell"/>
</dbReference>
<dbReference type="PROSITE" id="PS50089">
    <property type="entry name" value="ZF_RING_2"/>
    <property type="match status" value="1"/>
</dbReference>
<feature type="region of interest" description="Disordered" evidence="6">
    <location>
        <begin position="48"/>
        <end position="86"/>
    </location>
</feature>
<protein>
    <recommendedName>
        <fullName evidence="5">E3 ubiquitin-protein ligase</fullName>
        <ecNumber evidence="5">2.3.2.27</ecNumber>
    </recommendedName>
</protein>
<dbReference type="OrthoDB" id="10065815at2759"/>
<evidence type="ECO:0000256" key="4">
    <source>
        <dbReference type="PROSITE-ProRule" id="PRU00175"/>
    </source>
</evidence>
<dbReference type="GO" id="GO:0051865">
    <property type="term" value="P:protein autoubiquitination"/>
    <property type="evidence" value="ECO:0007669"/>
    <property type="project" value="UniProtKB-UniRule"/>
</dbReference>
<evidence type="ECO:0000256" key="3">
    <source>
        <dbReference type="ARBA" id="ARBA00022833"/>
    </source>
</evidence>
<dbReference type="FunFam" id="3.30.40.10:FF:000204">
    <property type="entry name" value="E3 ubiquitin-protein ligase RNF146"/>
    <property type="match status" value="1"/>
</dbReference>
<evidence type="ECO:0000256" key="6">
    <source>
        <dbReference type="SAM" id="MobiDB-lite"/>
    </source>
</evidence>
<dbReference type="SUPFAM" id="SSF57850">
    <property type="entry name" value="RING/U-box"/>
    <property type="match status" value="1"/>
</dbReference>
<evidence type="ECO:0000313" key="8">
    <source>
        <dbReference type="EMBL" id="KAG0714057.1"/>
    </source>
</evidence>
<comment type="PTM">
    <text evidence="5">Ubiquitinated; autoubiquitinated.</text>
</comment>
<dbReference type="GO" id="GO:0008270">
    <property type="term" value="F:zinc ion binding"/>
    <property type="evidence" value="ECO:0007669"/>
    <property type="project" value="UniProtKB-UniRule"/>
</dbReference>
<dbReference type="EC" id="2.3.2.27" evidence="5"/>